<name>A0ABV1IDA0_9ACTN</name>
<evidence type="ECO:0000256" key="5">
    <source>
        <dbReference type="ARBA" id="ARBA00022989"/>
    </source>
</evidence>
<feature type="transmembrane region" description="Helical" evidence="7">
    <location>
        <begin position="217"/>
        <end position="236"/>
    </location>
</feature>
<feature type="transmembrane region" description="Helical" evidence="7">
    <location>
        <begin position="31"/>
        <end position="54"/>
    </location>
</feature>
<evidence type="ECO:0000256" key="3">
    <source>
        <dbReference type="ARBA" id="ARBA00022475"/>
    </source>
</evidence>
<dbReference type="PANTHER" id="PTHR42920">
    <property type="entry name" value="OS03G0707200 PROTEIN-RELATED"/>
    <property type="match status" value="1"/>
</dbReference>
<dbReference type="Gene3D" id="1.10.3730.20">
    <property type="match status" value="1"/>
</dbReference>
<dbReference type="InterPro" id="IPR000620">
    <property type="entry name" value="EamA_dom"/>
</dbReference>
<feature type="transmembrane region" description="Helical" evidence="7">
    <location>
        <begin position="66"/>
        <end position="84"/>
    </location>
</feature>
<dbReference type="EMBL" id="JBBNGS010000001">
    <property type="protein sequence ID" value="MEQ2636863.1"/>
    <property type="molecule type" value="Genomic_DNA"/>
</dbReference>
<dbReference type="RefSeq" id="WP_349181217.1">
    <property type="nucleotide sequence ID" value="NZ_JBBNGS010000001.1"/>
</dbReference>
<proteinExistence type="inferred from homology"/>
<feature type="transmembrane region" description="Helical" evidence="7">
    <location>
        <begin position="179"/>
        <end position="197"/>
    </location>
</feature>
<feature type="transmembrane region" description="Helical" evidence="7">
    <location>
        <begin position="7"/>
        <end position="25"/>
    </location>
</feature>
<evidence type="ECO:0000256" key="7">
    <source>
        <dbReference type="SAM" id="Phobius"/>
    </source>
</evidence>
<comment type="caution">
    <text evidence="9">The sequence shown here is derived from an EMBL/GenBank/DDBJ whole genome shotgun (WGS) entry which is preliminary data.</text>
</comment>
<comment type="similarity">
    <text evidence="2">Belongs to the EamA transporter family.</text>
</comment>
<accession>A0ABV1IDA0</accession>
<sequence>MSKATQKYLASLILFGSNGIVASMIDLPSLFIVLARVSLGAALLVVLVALSRSARTNLQAPKHPKQALCLAVSGAALGVAWLFLFEAYRYVGVGVASLLFYCGPVIVMALSPMLFKTRLTAQKVLGFAAVTVGAFLVVGQGLGEGVSPWGLFLGAMSAVMYAVMVIFSKKVTQIGGVECSAIQLCGSLAAVAVYLGFSAATGSIKLPSAAMLAHLNVPAALCIGLVNTGLGCYMYFSSMGELPVTRVAVCGYLEPLSAVVLSALLLGEAMTPANVLGAALILGGAIYSELGEKLRLRAASHRMATA</sequence>
<feature type="transmembrane region" description="Helical" evidence="7">
    <location>
        <begin position="149"/>
        <end position="167"/>
    </location>
</feature>
<reference evidence="9 10" key="1">
    <citation type="submission" date="2024-04" db="EMBL/GenBank/DDBJ databases">
        <title>Human intestinal bacterial collection.</title>
        <authorList>
            <person name="Pauvert C."/>
            <person name="Hitch T.C.A."/>
            <person name="Clavel T."/>
        </authorList>
    </citation>
    <scope>NUCLEOTIDE SEQUENCE [LARGE SCALE GENOMIC DNA]</scope>
    <source>
        <strain evidence="9 10">CLA-AA-H197</strain>
    </source>
</reference>
<evidence type="ECO:0000256" key="4">
    <source>
        <dbReference type="ARBA" id="ARBA00022692"/>
    </source>
</evidence>
<evidence type="ECO:0000256" key="2">
    <source>
        <dbReference type="ARBA" id="ARBA00007362"/>
    </source>
</evidence>
<evidence type="ECO:0000256" key="6">
    <source>
        <dbReference type="ARBA" id="ARBA00023136"/>
    </source>
</evidence>
<keyword evidence="10" id="KW-1185">Reference proteome</keyword>
<feature type="transmembrane region" description="Helical" evidence="7">
    <location>
        <begin position="124"/>
        <end position="143"/>
    </location>
</feature>
<gene>
    <name evidence="9" type="ORF">AAAT05_00640</name>
</gene>
<dbReference type="PANTHER" id="PTHR42920:SF5">
    <property type="entry name" value="EAMA DOMAIN-CONTAINING PROTEIN"/>
    <property type="match status" value="1"/>
</dbReference>
<organism evidence="9 10">
    <name type="scientific">Paratractidigestivibacter faecalis</name>
    <dbReference type="NCBI Taxonomy" id="2292441"/>
    <lineage>
        <taxon>Bacteria</taxon>
        <taxon>Bacillati</taxon>
        <taxon>Actinomycetota</taxon>
        <taxon>Coriobacteriia</taxon>
        <taxon>Coriobacteriales</taxon>
        <taxon>Atopobiaceae</taxon>
        <taxon>Paratractidigestivibacter</taxon>
    </lineage>
</organism>
<evidence type="ECO:0000259" key="8">
    <source>
        <dbReference type="Pfam" id="PF00892"/>
    </source>
</evidence>
<keyword evidence="4 7" id="KW-0812">Transmembrane</keyword>
<feature type="transmembrane region" description="Helical" evidence="7">
    <location>
        <begin position="273"/>
        <end position="290"/>
    </location>
</feature>
<feature type="domain" description="EamA" evidence="8">
    <location>
        <begin position="9"/>
        <end position="138"/>
    </location>
</feature>
<evidence type="ECO:0000256" key="1">
    <source>
        <dbReference type="ARBA" id="ARBA00004651"/>
    </source>
</evidence>
<keyword evidence="3" id="KW-1003">Cell membrane</keyword>
<comment type="subcellular location">
    <subcellularLocation>
        <location evidence="1">Cell membrane</location>
        <topology evidence="1">Multi-pass membrane protein</topology>
    </subcellularLocation>
</comment>
<keyword evidence="6 7" id="KW-0472">Membrane</keyword>
<feature type="domain" description="EamA" evidence="8">
    <location>
        <begin position="149"/>
        <end position="286"/>
    </location>
</feature>
<dbReference type="InterPro" id="IPR051258">
    <property type="entry name" value="Diverse_Substrate_Transporter"/>
</dbReference>
<evidence type="ECO:0000313" key="10">
    <source>
        <dbReference type="Proteomes" id="UP001478817"/>
    </source>
</evidence>
<feature type="transmembrane region" description="Helical" evidence="7">
    <location>
        <begin position="248"/>
        <end position="267"/>
    </location>
</feature>
<dbReference type="Proteomes" id="UP001478817">
    <property type="component" value="Unassembled WGS sequence"/>
</dbReference>
<feature type="transmembrane region" description="Helical" evidence="7">
    <location>
        <begin position="90"/>
        <end position="112"/>
    </location>
</feature>
<dbReference type="InterPro" id="IPR037185">
    <property type="entry name" value="EmrE-like"/>
</dbReference>
<dbReference type="SUPFAM" id="SSF103481">
    <property type="entry name" value="Multidrug resistance efflux transporter EmrE"/>
    <property type="match status" value="2"/>
</dbReference>
<evidence type="ECO:0000313" key="9">
    <source>
        <dbReference type="EMBL" id="MEQ2636863.1"/>
    </source>
</evidence>
<protein>
    <submittedName>
        <fullName evidence="9">DMT family transporter</fullName>
    </submittedName>
</protein>
<dbReference type="Pfam" id="PF00892">
    <property type="entry name" value="EamA"/>
    <property type="match status" value="2"/>
</dbReference>
<keyword evidence="5 7" id="KW-1133">Transmembrane helix</keyword>